<dbReference type="InParanoid" id="A9AX70"/>
<proteinExistence type="predicted"/>
<organism evidence="1 2">
    <name type="scientific">Herpetosiphon aurantiacus (strain ATCC 23779 / DSM 785 / 114-95)</name>
    <dbReference type="NCBI Taxonomy" id="316274"/>
    <lineage>
        <taxon>Bacteria</taxon>
        <taxon>Bacillati</taxon>
        <taxon>Chloroflexota</taxon>
        <taxon>Chloroflexia</taxon>
        <taxon>Herpetosiphonales</taxon>
        <taxon>Herpetosiphonaceae</taxon>
        <taxon>Herpetosiphon</taxon>
    </lineage>
</organism>
<dbReference type="HOGENOM" id="CLU_129241_0_0_0"/>
<dbReference type="BioCyc" id="HAUR316274:GHYA-2266-MONOMER"/>
<reference evidence="1 2" key="1">
    <citation type="journal article" date="2011" name="Stand. Genomic Sci.">
        <title>Complete genome sequence of the filamentous gliding predatory bacterium Herpetosiphon aurantiacus type strain (114-95(T)).</title>
        <authorList>
            <person name="Kiss H."/>
            <person name="Nett M."/>
            <person name="Domin N."/>
            <person name="Martin K."/>
            <person name="Maresca J.A."/>
            <person name="Copeland A."/>
            <person name="Lapidus A."/>
            <person name="Lucas S."/>
            <person name="Berry K.W."/>
            <person name="Glavina Del Rio T."/>
            <person name="Dalin E."/>
            <person name="Tice H."/>
            <person name="Pitluck S."/>
            <person name="Richardson P."/>
            <person name="Bruce D."/>
            <person name="Goodwin L."/>
            <person name="Han C."/>
            <person name="Detter J.C."/>
            <person name="Schmutz J."/>
            <person name="Brettin T."/>
            <person name="Land M."/>
            <person name="Hauser L."/>
            <person name="Kyrpides N.C."/>
            <person name="Ivanova N."/>
            <person name="Goker M."/>
            <person name="Woyke T."/>
            <person name="Klenk H.P."/>
            <person name="Bryant D.A."/>
        </authorList>
    </citation>
    <scope>NUCLEOTIDE SEQUENCE [LARGE SCALE GENOMIC DNA]</scope>
    <source>
        <strain evidence="2">ATCC 23779 / DSM 785 / 114-95</strain>
    </source>
</reference>
<name>A9AX70_HERA2</name>
<dbReference type="Proteomes" id="UP000000787">
    <property type="component" value="Chromosome"/>
</dbReference>
<gene>
    <name evidence="1" type="ordered locus">Haur_2238</name>
</gene>
<dbReference type="EMBL" id="CP000875">
    <property type="protein sequence ID" value="ABX04878.1"/>
    <property type="molecule type" value="Genomic_DNA"/>
</dbReference>
<evidence type="ECO:0000313" key="2">
    <source>
        <dbReference type="Proteomes" id="UP000000787"/>
    </source>
</evidence>
<dbReference type="eggNOG" id="ENOG5032TCG">
    <property type="taxonomic scope" value="Bacteria"/>
</dbReference>
<dbReference type="AlphaFoldDB" id="A9AX70"/>
<keyword evidence="2" id="KW-1185">Reference proteome</keyword>
<dbReference type="KEGG" id="hau:Haur_2238"/>
<accession>A9AX70</accession>
<protein>
    <submittedName>
        <fullName evidence="1">Uncharacterized protein</fullName>
    </submittedName>
</protein>
<sequence>MPHLYPYIGPLALLHAWNERSQRHIIRTIADVDQWITTQATSRHEQRLTATFIIDPTAQLWIADQRSEHVACARGEHVLAAGEITFIVEVGILVGCELTNQSTGYCPEPSTWTVVQQVLDQIGLPHADGWTTSFDFRRCPACGMINLIKDQWFVCAVCEHELPLDWNC</sequence>
<evidence type="ECO:0000313" key="1">
    <source>
        <dbReference type="EMBL" id="ABX04878.1"/>
    </source>
</evidence>